<evidence type="ECO:0000256" key="1">
    <source>
        <dbReference type="SAM" id="MobiDB-lite"/>
    </source>
</evidence>
<keyword evidence="2" id="KW-0378">Hydrolase</keyword>
<dbReference type="Gene3D" id="3.30.420.60">
    <property type="entry name" value="eRF1 domain 2"/>
    <property type="match status" value="1"/>
</dbReference>
<dbReference type="InterPro" id="IPR042226">
    <property type="entry name" value="eFR1_2_sf"/>
</dbReference>
<dbReference type="SUPFAM" id="SSF53137">
    <property type="entry name" value="Translational machinery components"/>
    <property type="match status" value="1"/>
</dbReference>
<dbReference type="KEGG" id="kcm:ABWK59_00920"/>
<sequence length="375" mass="39744">MTTGTEIGAEVLRELLAAPGPFLSVYFDLDVRPEMGLDAEERWQGLCRDLAAHGATGGDLDALTQRFLSSQPGSGVLAAFAAGGEVRLSAVLPGCEQRDLAVSGPLPHLLPLLGWRQDHPAHVVAVVDRTGADLQLFPAGATEGARRTVTGPDDEIERNRPGGTSQMRYQHRAEDSWEHNAGKVAEALGTALAEVDAHVLMLAGDVRARQYLTKHLPAWIRHDVSIHPVSGGRSPDGSWPQRMVQVDAETHKAGQDETAALLHAYGEQLSPRGHAVEGIYATLRALADGQLRTLLITDDPASRRTAWFGPGPTDIADASTAFTESTKGLVRAPLADAAVRAALLTGAAVRVLRPGTTGAPAQGIGGLTRYTHIQP</sequence>
<dbReference type="RefSeq" id="WP_354637268.1">
    <property type="nucleotide sequence ID" value="NZ_CP159872.1"/>
</dbReference>
<dbReference type="EMBL" id="CP159872">
    <property type="protein sequence ID" value="XCM77608.1"/>
    <property type="molecule type" value="Genomic_DNA"/>
</dbReference>
<gene>
    <name evidence="2" type="ORF">ABWK59_00920</name>
</gene>
<dbReference type="GO" id="GO:0016787">
    <property type="term" value="F:hydrolase activity"/>
    <property type="evidence" value="ECO:0007669"/>
    <property type="project" value="UniProtKB-KW"/>
</dbReference>
<name>A0AAU8JP11_9ACTN</name>
<dbReference type="AlphaFoldDB" id="A0AAU8JP11"/>
<reference evidence="2" key="1">
    <citation type="submission" date="2024-06" db="EMBL/GenBank/DDBJ databases">
        <title>The genome sequences of Kitasatospora sp. strain HUAS MG31.</title>
        <authorList>
            <person name="Mo P."/>
        </authorList>
    </citation>
    <scope>NUCLEOTIDE SEQUENCE</scope>
    <source>
        <strain evidence="2">HUAS MG31</strain>
    </source>
</reference>
<proteinExistence type="predicted"/>
<dbReference type="InterPro" id="IPR040701">
    <property type="entry name" value="Bact_RF_family2"/>
</dbReference>
<dbReference type="Pfam" id="PF18844">
    <property type="entry name" value="baeRF_family2"/>
    <property type="match status" value="1"/>
</dbReference>
<feature type="region of interest" description="Disordered" evidence="1">
    <location>
        <begin position="143"/>
        <end position="168"/>
    </location>
</feature>
<organism evidence="2">
    <name type="scientific">Kitasatospora camelliae</name>
    <dbReference type="NCBI Taxonomy" id="3156397"/>
    <lineage>
        <taxon>Bacteria</taxon>
        <taxon>Bacillati</taxon>
        <taxon>Actinomycetota</taxon>
        <taxon>Actinomycetes</taxon>
        <taxon>Kitasatosporales</taxon>
        <taxon>Streptomycetaceae</taxon>
        <taxon>Kitasatospora</taxon>
    </lineage>
</organism>
<protein>
    <submittedName>
        <fullName evidence="2">Vms1/Ankzf1 family peptidyl-tRNA hydrolase</fullName>
    </submittedName>
</protein>
<accession>A0AAU8JP11</accession>
<evidence type="ECO:0000313" key="2">
    <source>
        <dbReference type="EMBL" id="XCM77608.1"/>
    </source>
</evidence>